<keyword evidence="5 6" id="KW-0472">Membrane</keyword>
<dbReference type="EMBL" id="PCWQ01000012">
    <property type="protein sequence ID" value="PIR06539.1"/>
    <property type="molecule type" value="Genomic_DNA"/>
</dbReference>
<dbReference type="Proteomes" id="UP000230564">
    <property type="component" value="Unassembled WGS sequence"/>
</dbReference>
<feature type="transmembrane region" description="Helical" evidence="6">
    <location>
        <begin position="46"/>
        <end position="67"/>
    </location>
</feature>
<accession>A0A2H0NCB4</accession>
<comment type="caution">
    <text evidence="8">The sequence shown here is derived from an EMBL/GenBank/DDBJ whole genome shotgun (WGS) entry which is preliminary data.</text>
</comment>
<evidence type="ECO:0000256" key="5">
    <source>
        <dbReference type="ARBA" id="ARBA00023136"/>
    </source>
</evidence>
<keyword evidence="2" id="KW-1003">Cell membrane</keyword>
<evidence type="ECO:0000256" key="2">
    <source>
        <dbReference type="ARBA" id="ARBA00022475"/>
    </source>
</evidence>
<dbReference type="GO" id="GO:0022904">
    <property type="term" value="P:respiratory electron transport chain"/>
    <property type="evidence" value="ECO:0007669"/>
    <property type="project" value="InterPro"/>
</dbReference>
<dbReference type="GO" id="GO:0005886">
    <property type="term" value="C:plasma membrane"/>
    <property type="evidence" value="ECO:0007669"/>
    <property type="project" value="UniProtKB-SubCell"/>
</dbReference>
<dbReference type="Pfam" id="PF01292">
    <property type="entry name" value="Ni_hydr_CYTB"/>
    <property type="match status" value="1"/>
</dbReference>
<dbReference type="AlphaFoldDB" id="A0A2H0NCB4"/>
<gene>
    <name evidence="8" type="ORF">COV55_03360</name>
</gene>
<evidence type="ECO:0000313" key="9">
    <source>
        <dbReference type="Proteomes" id="UP000230564"/>
    </source>
</evidence>
<dbReference type="InterPro" id="IPR011577">
    <property type="entry name" value="Cyt_b561_bac/Ni-Hgenase"/>
</dbReference>
<evidence type="ECO:0000313" key="8">
    <source>
        <dbReference type="EMBL" id="PIR06539.1"/>
    </source>
</evidence>
<feature type="transmembrane region" description="Helical" evidence="6">
    <location>
        <begin position="7"/>
        <end position="26"/>
    </location>
</feature>
<name>A0A2H0NCB4_9BACT</name>
<reference evidence="8 9" key="1">
    <citation type="submission" date="2017-09" db="EMBL/GenBank/DDBJ databases">
        <title>Depth-based differentiation of microbial function through sediment-hosted aquifers and enrichment of novel symbionts in the deep terrestrial subsurface.</title>
        <authorList>
            <person name="Probst A.J."/>
            <person name="Ladd B."/>
            <person name="Jarett J.K."/>
            <person name="Geller-Mcgrath D.E."/>
            <person name="Sieber C.M."/>
            <person name="Emerson J.B."/>
            <person name="Anantharaman K."/>
            <person name="Thomas B.C."/>
            <person name="Malmstrom R."/>
            <person name="Stieglmeier M."/>
            <person name="Klingl A."/>
            <person name="Woyke T."/>
            <person name="Ryan C.M."/>
            <person name="Banfield J.F."/>
        </authorList>
    </citation>
    <scope>NUCLEOTIDE SEQUENCE [LARGE SCALE GENOMIC DNA]</scope>
    <source>
        <strain evidence="8">CG11_big_fil_rev_8_21_14_0_20_36_20</strain>
    </source>
</reference>
<evidence type="ECO:0000256" key="3">
    <source>
        <dbReference type="ARBA" id="ARBA00022692"/>
    </source>
</evidence>
<evidence type="ECO:0000256" key="4">
    <source>
        <dbReference type="ARBA" id="ARBA00022989"/>
    </source>
</evidence>
<proteinExistence type="predicted"/>
<evidence type="ECO:0000256" key="1">
    <source>
        <dbReference type="ARBA" id="ARBA00004651"/>
    </source>
</evidence>
<comment type="subcellular location">
    <subcellularLocation>
        <location evidence="1">Cell membrane</location>
        <topology evidence="1">Multi-pass membrane protein</topology>
    </subcellularLocation>
</comment>
<keyword evidence="4 6" id="KW-1133">Transmembrane helix</keyword>
<dbReference type="SUPFAM" id="SSF81342">
    <property type="entry name" value="Transmembrane di-heme cytochromes"/>
    <property type="match status" value="1"/>
</dbReference>
<dbReference type="InterPro" id="IPR016174">
    <property type="entry name" value="Di-haem_cyt_TM"/>
</dbReference>
<dbReference type="Gene3D" id="1.20.950.20">
    <property type="entry name" value="Transmembrane di-heme cytochromes, Chain C"/>
    <property type="match status" value="1"/>
</dbReference>
<organism evidence="8 9">
    <name type="scientific">Candidatus Komeilibacteria bacterium CG11_big_fil_rev_8_21_14_0_20_36_20</name>
    <dbReference type="NCBI Taxonomy" id="1974477"/>
    <lineage>
        <taxon>Bacteria</taxon>
        <taxon>Candidatus Komeiliibacteriota</taxon>
    </lineage>
</organism>
<feature type="domain" description="Cytochrome b561 bacterial/Ni-hydrogenase" evidence="7">
    <location>
        <begin position="6"/>
        <end position="67"/>
    </location>
</feature>
<keyword evidence="3 6" id="KW-0812">Transmembrane</keyword>
<dbReference type="GO" id="GO:0009055">
    <property type="term" value="F:electron transfer activity"/>
    <property type="evidence" value="ECO:0007669"/>
    <property type="project" value="InterPro"/>
</dbReference>
<protein>
    <recommendedName>
        <fullName evidence="7">Cytochrome b561 bacterial/Ni-hydrogenase domain-containing protein</fullName>
    </recommendedName>
</protein>
<evidence type="ECO:0000256" key="6">
    <source>
        <dbReference type="SAM" id="Phobius"/>
    </source>
</evidence>
<evidence type="ECO:0000259" key="7">
    <source>
        <dbReference type="Pfam" id="PF01292"/>
    </source>
</evidence>
<sequence>MKILKKIIHWLLLIASIILIISGFGITKFQTIEKITFGWLNKSLAFQLHSWLAIPFIIILILHIFLVNHRKE</sequence>